<sequence length="276" mass="30866">MLEIPESFTVTKQLNDTIKNKIIKSVTAAATPHKFAFYFDDPKNYAQLLKDKKIGEAKAVAGQIEIEAEEARIVLADGVNVRYFNAGDKLPLKHQLHIEFEDGSAIVCSVQMYGVLSVFSEGENKNPYYLVSKEKISPLADEFDESYFERLLDNTKASLSVKAFLATEQRIPGLGNGVLQDILFVAGLNPKSKLESLTDEDKSNMYKSLKKTLLKMCEQGGRDTEKDLFGNYGGYKTILSNKTLRYPCPRCGSTIIRKAYLGGNIYYCPNCQPEVK</sequence>
<dbReference type="GO" id="GO:0140078">
    <property type="term" value="F:class I DNA-(apurinic or apyrimidinic site) endonuclease activity"/>
    <property type="evidence" value="ECO:0007669"/>
    <property type="project" value="UniProtKB-EC"/>
</dbReference>
<dbReference type="PANTHER" id="PTHR22993:SF9">
    <property type="entry name" value="FORMAMIDOPYRIMIDINE-DNA GLYCOSYLASE"/>
    <property type="match status" value="1"/>
</dbReference>
<keyword evidence="8" id="KW-0234">DNA repair</keyword>
<keyword evidence="3" id="KW-0227">DNA damage</keyword>
<keyword evidence="7" id="KW-0238">DNA-binding</keyword>
<dbReference type="AlphaFoldDB" id="A0A1V4IXE7"/>
<evidence type="ECO:0000256" key="4">
    <source>
        <dbReference type="ARBA" id="ARBA00022771"/>
    </source>
</evidence>
<evidence type="ECO:0000259" key="13">
    <source>
        <dbReference type="PROSITE" id="PS51066"/>
    </source>
</evidence>
<dbReference type="EC" id="3.2.2.23" evidence="14"/>
<comment type="caution">
    <text evidence="14">The sequence shown here is derived from an EMBL/GenBank/DDBJ whole genome shotgun (WGS) entry which is preliminary data.</text>
</comment>
<dbReference type="InterPro" id="IPR035937">
    <property type="entry name" value="FPG_N"/>
</dbReference>
<gene>
    <name evidence="14" type="primary">mutM</name>
    <name evidence="14" type="ORF">CLORY_04950</name>
</gene>
<keyword evidence="2" id="KW-0479">Metal-binding</keyword>
<keyword evidence="15" id="KW-1185">Reference proteome</keyword>
<dbReference type="SUPFAM" id="SSF46946">
    <property type="entry name" value="S13-like H2TH domain"/>
    <property type="match status" value="1"/>
</dbReference>
<dbReference type="PROSITE" id="PS51066">
    <property type="entry name" value="ZF_FPG_2"/>
    <property type="match status" value="1"/>
</dbReference>
<reference evidence="14 15" key="1">
    <citation type="submission" date="2017-03" db="EMBL/GenBank/DDBJ databases">
        <title>Genome sequence of Clostridium oryzae DSM 28571.</title>
        <authorList>
            <person name="Poehlein A."/>
            <person name="Daniel R."/>
        </authorList>
    </citation>
    <scope>NUCLEOTIDE SEQUENCE [LARGE SCALE GENOMIC DNA]</scope>
    <source>
        <strain evidence="14 15">DSM 28571</strain>
    </source>
</reference>
<evidence type="ECO:0000256" key="2">
    <source>
        <dbReference type="ARBA" id="ARBA00022723"/>
    </source>
</evidence>
<keyword evidence="11 14" id="KW-0326">Glycosidase</keyword>
<dbReference type="InterPro" id="IPR010979">
    <property type="entry name" value="Ribosomal_uS13-like_H2TH"/>
</dbReference>
<dbReference type="Gene3D" id="1.10.8.50">
    <property type="match status" value="1"/>
</dbReference>
<comment type="similarity">
    <text evidence="1">Belongs to the FPG family.</text>
</comment>
<dbReference type="SMART" id="SM01232">
    <property type="entry name" value="H2TH"/>
    <property type="match status" value="1"/>
</dbReference>
<dbReference type="EMBL" id="MZGV01000003">
    <property type="protein sequence ID" value="OPJ64626.1"/>
    <property type="molecule type" value="Genomic_DNA"/>
</dbReference>
<dbReference type="GO" id="GO:0006284">
    <property type="term" value="P:base-excision repair"/>
    <property type="evidence" value="ECO:0007669"/>
    <property type="project" value="InterPro"/>
</dbReference>
<feature type="domain" description="FPG-type" evidence="13">
    <location>
        <begin position="227"/>
        <end position="273"/>
    </location>
</feature>
<evidence type="ECO:0000313" key="14">
    <source>
        <dbReference type="EMBL" id="OPJ64626.1"/>
    </source>
</evidence>
<protein>
    <submittedName>
        <fullName evidence="14">Formamidopyrimidine-DNA glycosylase</fullName>
        <ecNumber evidence="14">3.2.2.23</ecNumber>
        <ecNumber evidence="14">4.2.99.18</ecNumber>
    </submittedName>
</protein>
<dbReference type="Pfam" id="PF06831">
    <property type="entry name" value="H2TH"/>
    <property type="match status" value="1"/>
</dbReference>
<dbReference type="STRING" id="1450648.CLORY_04950"/>
<dbReference type="EC" id="4.2.99.18" evidence="14"/>
<evidence type="ECO:0000256" key="10">
    <source>
        <dbReference type="ARBA" id="ARBA00023268"/>
    </source>
</evidence>
<dbReference type="SUPFAM" id="SSF81624">
    <property type="entry name" value="N-terminal domain of MutM-like DNA repair proteins"/>
    <property type="match status" value="1"/>
</dbReference>
<evidence type="ECO:0000256" key="3">
    <source>
        <dbReference type="ARBA" id="ARBA00022763"/>
    </source>
</evidence>
<evidence type="ECO:0000256" key="1">
    <source>
        <dbReference type="ARBA" id="ARBA00009409"/>
    </source>
</evidence>
<dbReference type="Gene3D" id="3.20.190.10">
    <property type="entry name" value="MutM-like, N-terminal"/>
    <property type="match status" value="1"/>
</dbReference>
<evidence type="ECO:0000256" key="9">
    <source>
        <dbReference type="ARBA" id="ARBA00023239"/>
    </source>
</evidence>
<dbReference type="GO" id="GO:0008270">
    <property type="term" value="F:zinc ion binding"/>
    <property type="evidence" value="ECO:0007669"/>
    <property type="project" value="UniProtKB-KW"/>
</dbReference>
<evidence type="ECO:0000256" key="7">
    <source>
        <dbReference type="ARBA" id="ARBA00023125"/>
    </source>
</evidence>
<accession>A0A1V4IXE7</accession>
<evidence type="ECO:0000256" key="12">
    <source>
        <dbReference type="PROSITE-ProRule" id="PRU00391"/>
    </source>
</evidence>
<dbReference type="OrthoDB" id="9800855at2"/>
<dbReference type="PANTHER" id="PTHR22993">
    <property type="entry name" value="FORMAMIDOPYRIMIDINE-DNA GLYCOSYLASE"/>
    <property type="match status" value="1"/>
</dbReference>
<evidence type="ECO:0000256" key="11">
    <source>
        <dbReference type="ARBA" id="ARBA00023295"/>
    </source>
</evidence>
<evidence type="ECO:0000256" key="8">
    <source>
        <dbReference type="ARBA" id="ARBA00023204"/>
    </source>
</evidence>
<name>A0A1V4IXE7_9CLOT</name>
<keyword evidence="4 12" id="KW-0863">Zinc-finger</keyword>
<dbReference type="RefSeq" id="WP_079421948.1">
    <property type="nucleotide sequence ID" value="NZ_MZGV01000003.1"/>
</dbReference>
<evidence type="ECO:0000256" key="6">
    <source>
        <dbReference type="ARBA" id="ARBA00022833"/>
    </source>
</evidence>
<dbReference type="GO" id="GO:0034039">
    <property type="term" value="F:8-oxo-7,8-dihydroguanine DNA N-glycosylase activity"/>
    <property type="evidence" value="ECO:0007669"/>
    <property type="project" value="TreeGrafter"/>
</dbReference>
<keyword evidence="5 14" id="KW-0378">Hydrolase</keyword>
<evidence type="ECO:0000313" key="15">
    <source>
        <dbReference type="Proteomes" id="UP000190080"/>
    </source>
</evidence>
<proteinExistence type="inferred from homology"/>
<evidence type="ECO:0000256" key="5">
    <source>
        <dbReference type="ARBA" id="ARBA00022801"/>
    </source>
</evidence>
<keyword evidence="6" id="KW-0862">Zinc</keyword>
<dbReference type="SUPFAM" id="SSF57716">
    <property type="entry name" value="Glucocorticoid receptor-like (DNA-binding domain)"/>
    <property type="match status" value="1"/>
</dbReference>
<dbReference type="InterPro" id="IPR015886">
    <property type="entry name" value="H2TH_FPG"/>
</dbReference>
<keyword evidence="10" id="KW-0511">Multifunctional enzyme</keyword>
<dbReference type="Proteomes" id="UP000190080">
    <property type="component" value="Unassembled WGS sequence"/>
</dbReference>
<dbReference type="GO" id="GO:0003684">
    <property type="term" value="F:damaged DNA binding"/>
    <property type="evidence" value="ECO:0007669"/>
    <property type="project" value="InterPro"/>
</dbReference>
<dbReference type="InterPro" id="IPR000214">
    <property type="entry name" value="Znf_DNA_glyclase/AP_lyase"/>
</dbReference>
<organism evidence="14 15">
    <name type="scientific">Clostridium oryzae</name>
    <dbReference type="NCBI Taxonomy" id="1450648"/>
    <lineage>
        <taxon>Bacteria</taxon>
        <taxon>Bacillati</taxon>
        <taxon>Bacillota</taxon>
        <taxon>Clostridia</taxon>
        <taxon>Eubacteriales</taxon>
        <taxon>Clostridiaceae</taxon>
        <taxon>Clostridium</taxon>
    </lineage>
</organism>
<keyword evidence="9 14" id="KW-0456">Lyase</keyword>